<dbReference type="EMBL" id="JACGLS010000001">
    <property type="protein sequence ID" value="MBA6155312.1"/>
    <property type="molecule type" value="Genomic_DNA"/>
</dbReference>
<keyword evidence="2" id="KW-0732">Signal</keyword>
<evidence type="ECO:0000313" key="3">
    <source>
        <dbReference type="EMBL" id="MBA6155312.1"/>
    </source>
</evidence>
<organism evidence="3 4">
    <name type="scientific">Tenacibaculum pelagium</name>
    <dbReference type="NCBI Taxonomy" id="2759527"/>
    <lineage>
        <taxon>Bacteria</taxon>
        <taxon>Pseudomonadati</taxon>
        <taxon>Bacteroidota</taxon>
        <taxon>Flavobacteriia</taxon>
        <taxon>Flavobacteriales</taxon>
        <taxon>Flavobacteriaceae</taxon>
        <taxon>Tenacibaculum</taxon>
    </lineage>
</organism>
<dbReference type="AlphaFoldDB" id="A0A839AJJ0"/>
<keyword evidence="4" id="KW-1185">Reference proteome</keyword>
<feature type="compositionally biased region" description="Basic residues" evidence="1">
    <location>
        <begin position="214"/>
        <end position="235"/>
    </location>
</feature>
<evidence type="ECO:0000256" key="2">
    <source>
        <dbReference type="SAM" id="SignalP"/>
    </source>
</evidence>
<name>A0A839AJJ0_9FLAO</name>
<feature type="region of interest" description="Disordered" evidence="1">
    <location>
        <begin position="214"/>
        <end position="248"/>
    </location>
</feature>
<gene>
    <name evidence="3" type="ORF">H3Z83_02055</name>
</gene>
<protein>
    <submittedName>
        <fullName evidence="3">Uncharacterized protein</fullName>
    </submittedName>
</protein>
<sequence length="248" mass="29808">MRTGILLLLAMMSLATVNADNINKSTSKIGVTNRFDDAVTFVERGVQFHVFLNGDFDFNTHSRNTRYVDYYGRRVKTNRGVRIERDFRGRIRRVGNVFVNYDVRGNVTRIGNVFIRYKFGQLFKVGSLRVKYDRWGNPQYRGFVKPGHHYEDDYYYEDDVYYGNGGIDIDVNIGIFDYDDRYFYKRDFRNNYRQFKEDNNFFYYRAKPNAKIGKRSKILKRRKNKSYSKKFHHKKEKAEQKGRSRRNR</sequence>
<accession>A0A839AJJ0</accession>
<dbReference type="Proteomes" id="UP000563906">
    <property type="component" value="Unassembled WGS sequence"/>
</dbReference>
<dbReference type="RefSeq" id="WP_182123816.1">
    <property type="nucleotide sequence ID" value="NZ_JACGLS010000001.1"/>
</dbReference>
<evidence type="ECO:0000313" key="4">
    <source>
        <dbReference type="Proteomes" id="UP000563906"/>
    </source>
</evidence>
<feature type="signal peptide" evidence="2">
    <location>
        <begin position="1"/>
        <end position="19"/>
    </location>
</feature>
<comment type="caution">
    <text evidence="3">The sequence shown here is derived from an EMBL/GenBank/DDBJ whole genome shotgun (WGS) entry which is preliminary data.</text>
</comment>
<reference evidence="3 4" key="1">
    <citation type="submission" date="2020-07" db="EMBL/GenBank/DDBJ databases">
        <title>Bacterium isolated from marine sediment.</title>
        <authorList>
            <person name="Shang D."/>
            <person name="Du Z.-J."/>
        </authorList>
    </citation>
    <scope>NUCLEOTIDE SEQUENCE [LARGE SCALE GENOMIC DNA]</scope>
    <source>
        <strain evidence="3 4">S7007</strain>
    </source>
</reference>
<proteinExistence type="predicted"/>
<evidence type="ECO:0000256" key="1">
    <source>
        <dbReference type="SAM" id="MobiDB-lite"/>
    </source>
</evidence>
<feature type="chain" id="PRO_5032740453" evidence="2">
    <location>
        <begin position="20"/>
        <end position="248"/>
    </location>
</feature>